<reference evidence="2 3" key="1">
    <citation type="submission" date="2019-12" db="EMBL/GenBank/DDBJ databases">
        <title>Mucilaginibacter sp. HME9299 genome sequencing and assembly.</title>
        <authorList>
            <person name="Kang H."/>
            <person name="Kim H."/>
            <person name="Joh K."/>
        </authorList>
    </citation>
    <scope>NUCLEOTIDE SEQUENCE [LARGE SCALE GENOMIC DNA]</scope>
    <source>
        <strain evidence="2 3">HME9299</strain>
    </source>
</reference>
<protein>
    <submittedName>
        <fullName evidence="2">Uncharacterized protein</fullName>
    </submittedName>
</protein>
<dbReference type="RefSeq" id="WP_157542562.1">
    <property type="nucleotide sequence ID" value="NZ_WQLA01000005.1"/>
</dbReference>
<gene>
    <name evidence="2" type="ORF">GO816_14020</name>
</gene>
<dbReference type="OrthoDB" id="794739at2"/>
<dbReference type="Gene3D" id="3.30.1150.10">
    <property type="match status" value="1"/>
</dbReference>
<dbReference type="AlphaFoldDB" id="A0A6I4IEP2"/>
<keyword evidence="3" id="KW-1185">Reference proteome</keyword>
<evidence type="ECO:0000313" key="3">
    <source>
        <dbReference type="Proteomes" id="UP000434850"/>
    </source>
</evidence>
<keyword evidence="1" id="KW-0732">Signal</keyword>
<proteinExistence type="predicted"/>
<feature type="chain" id="PRO_5026069147" evidence="1">
    <location>
        <begin position="20"/>
        <end position="160"/>
    </location>
</feature>
<accession>A0A6I4IEP2</accession>
<evidence type="ECO:0000313" key="2">
    <source>
        <dbReference type="EMBL" id="MVN92248.1"/>
    </source>
</evidence>
<dbReference type="Proteomes" id="UP000434850">
    <property type="component" value="Unassembled WGS sequence"/>
</dbReference>
<evidence type="ECO:0000256" key="1">
    <source>
        <dbReference type="SAM" id="SignalP"/>
    </source>
</evidence>
<organism evidence="2 3">
    <name type="scientific">Mucilaginibacter aquatilis</name>
    <dbReference type="NCBI Taxonomy" id="1517760"/>
    <lineage>
        <taxon>Bacteria</taxon>
        <taxon>Pseudomonadati</taxon>
        <taxon>Bacteroidota</taxon>
        <taxon>Sphingobacteriia</taxon>
        <taxon>Sphingobacteriales</taxon>
        <taxon>Sphingobacteriaceae</taxon>
        <taxon>Mucilaginibacter</taxon>
    </lineage>
</organism>
<dbReference type="EMBL" id="WQLA01000005">
    <property type="protein sequence ID" value="MVN92248.1"/>
    <property type="molecule type" value="Genomic_DNA"/>
</dbReference>
<sequence>MKRLLFLATILLCAMFTQAQQQMPFPFQGGKDVMMTFFKENVVLPKALKDKKATGTAVIKFTADPKGAIQKIVVYYADDYSIAMPFIEALKKSDKKWIIFDGEKVHDFIISCTINLTPGNATAAVQKQVYESYNQRKPIFASNPIPLDMATLLPAIITTY</sequence>
<name>A0A6I4IEP2_9SPHI</name>
<comment type="caution">
    <text evidence="2">The sequence shown here is derived from an EMBL/GenBank/DDBJ whole genome shotgun (WGS) entry which is preliminary data.</text>
</comment>
<feature type="signal peptide" evidence="1">
    <location>
        <begin position="1"/>
        <end position="19"/>
    </location>
</feature>